<accession>A0A286DTQ1</accession>
<dbReference type="EMBL" id="OCNE01000004">
    <property type="protein sequence ID" value="SOD62039.1"/>
    <property type="molecule type" value="Genomic_DNA"/>
</dbReference>
<dbReference type="Proteomes" id="UP000219072">
    <property type="component" value="Unassembled WGS sequence"/>
</dbReference>
<dbReference type="AlphaFoldDB" id="A0A286DTQ1"/>
<gene>
    <name evidence="1" type="ORF">SAMN06297387_104209</name>
</gene>
<dbReference type="RefSeq" id="WP_097230516.1">
    <property type="nucleotide sequence ID" value="NZ_OCNE01000004.1"/>
</dbReference>
<sequence>MPELLAPETVTTWGPRRLPVPYVAHWSAERSYGQRVTMRPDAGGIWYLDESPADRDAFDMLWGRMGEAPGEGRPNLGAPHPVRQRRAQAERLCQVCGRAASHTRDGWLFLMNHDGSNDYEGAKSTKPPVCLHCAALASRHCPHLTRPVAVRSRRPKIWGVFGTLYTPTRGTSRLTAHVDEYLPYGHRASNWFLASQLVVALKRCTVVDLDAELAALA</sequence>
<evidence type="ECO:0000313" key="1">
    <source>
        <dbReference type="EMBL" id="SOD62039.1"/>
    </source>
</evidence>
<name>A0A286DTQ1_9ACTN</name>
<dbReference type="OrthoDB" id="3689934at2"/>
<evidence type="ECO:0000313" key="2">
    <source>
        <dbReference type="Proteomes" id="UP000219072"/>
    </source>
</evidence>
<reference evidence="1 2" key="1">
    <citation type="submission" date="2017-09" db="EMBL/GenBank/DDBJ databases">
        <authorList>
            <person name="Ehlers B."/>
            <person name="Leendertz F.H."/>
        </authorList>
    </citation>
    <scope>NUCLEOTIDE SEQUENCE [LARGE SCALE GENOMIC DNA]</scope>
    <source>
        <strain evidence="1 2">CGMCC 4.7095</strain>
    </source>
</reference>
<organism evidence="1 2">
    <name type="scientific">Streptomyces zhaozhouensis</name>
    <dbReference type="NCBI Taxonomy" id="1300267"/>
    <lineage>
        <taxon>Bacteria</taxon>
        <taxon>Bacillati</taxon>
        <taxon>Actinomycetota</taxon>
        <taxon>Actinomycetes</taxon>
        <taxon>Kitasatosporales</taxon>
        <taxon>Streptomycetaceae</taxon>
        <taxon>Streptomyces</taxon>
    </lineage>
</organism>
<proteinExistence type="predicted"/>
<protein>
    <submittedName>
        <fullName evidence="1">Uncharacterized protein</fullName>
    </submittedName>
</protein>
<keyword evidence="2" id="KW-1185">Reference proteome</keyword>